<gene>
    <name evidence="1" type="ORF">BMJ33_16250</name>
</gene>
<sequence length="79" mass="9104">MTERQPPTVAPKEPFGIDDMVEHDVLLQRYDWLSAQILSRWKRSGAIRYFRGRGGKLVYPINDIRSAIEAEMNEGLRGT</sequence>
<dbReference type="EMBL" id="NBUC01000076">
    <property type="protein sequence ID" value="PLU02732.1"/>
    <property type="molecule type" value="Genomic_DNA"/>
</dbReference>
<proteinExistence type="predicted"/>
<reference evidence="1 2" key="1">
    <citation type="journal article" date="2018" name="FEMS Microbiol. Ecol.">
        <title>Co-invading symbiotic mutualists of Medicago polymorpha retain high ancestral diversity and contain diverse accessory genomes.</title>
        <authorList>
            <person name="Porter S.S."/>
            <person name="Faber-Hammond J.J."/>
            <person name="Friesen M.L."/>
        </authorList>
    </citation>
    <scope>NUCLEOTIDE SEQUENCE [LARGE SCALE GENOMIC DNA]</scope>
    <source>
        <strain evidence="1 2">Str16</strain>
    </source>
</reference>
<evidence type="ECO:0000313" key="1">
    <source>
        <dbReference type="EMBL" id="PLU02732.1"/>
    </source>
</evidence>
<dbReference type="Proteomes" id="UP001190825">
    <property type="component" value="Unassembled WGS sequence"/>
</dbReference>
<organism evidence="1 2">
    <name type="scientific">Sinorhizobium medicae</name>
    <dbReference type="NCBI Taxonomy" id="110321"/>
    <lineage>
        <taxon>Bacteria</taxon>
        <taxon>Pseudomonadati</taxon>
        <taxon>Pseudomonadota</taxon>
        <taxon>Alphaproteobacteria</taxon>
        <taxon>Hyphomicrobiales</taxon>
        <taxon>Rhizobiaceae</taxon>
        <taxon>Sinorhizobium/Ensifer group</taxon>
        <taxon>Sinorhizobium</taxon>
    </lineage>
</organism>
<protein>
    <recommendedName>
        <fullName evidence="3">Helix-turn-helix domain-containing protein</fullName>
    </recommendedName>
</protein>
<comment type="caution">
    <text evidence="1">The sequence shown here is derived from an EMBL/GenBank/DDBJ whole genome shotgun (WGS) entry which is preliminary data.</text>
</comment>
<evidence type="ECO:0000313" key="2">
    <source>
        <dbReference type="Proteomes" id="UP001190825"/>
    </source>
</evidence>
<name>A0ABX4TK95_9HYPH</name>
<evidence type="ECO:0008006" key="3">
    <source>
        <dbReference type="Google" id="ProtNLM"/>
    </source>
</evidence>
<keyword evidence="2" id="KW-1185">Reference proteome</keyword>
<accession>A0ABX4TK95</accession>